<dbReference type="EC" id="1.1.1.94" evidence="11 14"/>
<evidence type="ECO:0000256" key="17">
    <source>
        <dbReference type="PIRSR" id="PIRSR000114-3"/>
    </source>
</evidence>
<feature type="binding site" evidence="14">
    <location>
        <position position="249"/>
    </location>
    <ligand>
        <name>sn-glycerol 3-phosphate</name>
        <dbReference type="ChEBI" id="CHEBI:57597"/>
    </ligand>
</feature>
<comment type="caution">
    <text evidence="21">The sequence shown here is derived from an EMBL/GenBank/DDBJ whole genome shotgun (WGS) entry which is preliminary data.</text>
</comment>
<dbReference type="PIRSF" id="PIRSF000114">
    <property type="entry name" value="Glycerol-3-P_dh"/>
    <property type="match status" value="1"/>
</dbReference>
<dbReference type="InterPro" id="IPR036291">
    <property type="entry name" value="NAD(P)-bd_dom_sf"/>
</dbReference>
<protein>
    <recommendedName>
        <fullName evidence="12 14">Glycerol-3-phosphate dehydrogenase [NAD(P)+]</fullName>
        <ecNumber evidence="11 14">1.1.1.94</ecNumber>
    </recommendedName>
    <alternativeName>
        <fullName evidence="14">NAD(P)(+)-dependent glycerol-3-phosphate dehydrogenase</fullName>
    </alternativeName>
    <alternativeName>
        <fullName evidence="13 14">NAD(P)H-dependent dihydroxyacetone-phosphate reductase</fullName>
    </alternativeName>
</protein>
<keyword evidence="7 14" id="KW-0443">Lipid metabolism</keyword>
<feature type="domain" description="Glycerol-3-phosphate dehydrogenase NAD-dependent C-terminal" evidence="20">
    <location>
        <begin position="174"/>
        <end position="309"/>
    </location>
</feature>
<evidence type="ECO:0000256" key="9">
    <source>
        <dbReference type="ARBA" id="ARBA00023264"/>
    </source>
</evidence>
<comment type="pathway">
    <text evidence="14">Membrane lipid metabolism; glycerophospholipid metabolism.</text>
</comment>
<evidence type="ECO:0000256" key="18">
    <source>
        <dbReference type="RuleBase" id="RU000437"/>
    </source>
</evidence>
<keyword evidence="8 14" id="KW-0594">Phospholipid biosynthesis</keyword>
<dbReference type="PRINTS" id="PR00077">
    <property type="entry name" value="GPDHDRGNASE"/>
</dbReference>
<evidence type="ECO:0000256" key="12">
    <source>
        <dbReference type="ARBA" id="ARBA00069372"/>
    </source>
</evidence>
<evidence type="ECO:0000256" key="14">
    <source>
        <dbReference type="HAMAP-Rule" id="MF_00394"/>
    </source>
</evidence>
<evidence type="ECO:0000256" key="1">
    <source>
        <dbReference type="ARBA" id="ARBA00011009"/>
    </source>
</evidence>
<evidence type="ECO:0000256" key="4">
    <source>
        <dbReference type="ARBA" id="ARBA00022857"/>
    </source>
</evidence>
<feature type="binding site" evidence="14">
    <location>
        <position position="134"/>
    </location>
    <ligand>
        <name>NADPH</name>
        <dbReference type="ChEBI" id="CHEBI:57783"/>
    </ligand>
</feature>
<feature type="binding site" evidence="14">
    <location>
        <position position="132"/>
    </location>
    <ligand>
        <name>sn-glycerol 3-phosphate</name>
        <dbReference type="ChEBI" id="CHEBI:57597"/>
    </ligand>
</feature>
<feature type="binding site" evidence="14">
    <location>
        <position position="102"/>
    </location>
    <ligand>
        <name>NADPH</name>
        <dbReference type="ChEBI" id="CHEBI:57783"/>
    </ligand>
</feature>
<dbReference type="EMBL" id="JANHAX010000003">
    <property type="protein sequence ID" value="MDQ2090347.1"/>
    <property type="molecule type" value="Genomic_DNA"/>
</dbReference>
<keyword evidence="9 14" id="KW-1208">Phospholipid metabolism</keyword>
<feature type="binding site" evidence="14">
    <location>
        <position position="270"/>
    </location>
    <ligand>
        <name>NADPH</name>
        <dbReference type="ChEBI" id="CHEBI:57783"/>
    </ligand>
</feature>
<dbReference type="RefSeq" id="WP_306735634.1">
    <property type="nucleotide sequence ID" value="NZ_JANHAX010000003.1"/>
</dbReference>
<keyword evidence="14" id="KW-0963">Cytoplasm</keyword>
<evidence type="ECO:0000256" key="15">
    <source>
        <dbReference type="PIRSR" id="PIRSR000114-1"/>
    </source>
</evidence>
<keyword evidence="2 14" id="KW-0444">Lipid biosynthesis</keyword>
<keyword evidence="4 14" id="KW-0521">NADP</keyword>
<feature type="binding site" evidence="14">
    <location>
        <position position="248"/>
    </location>
    <ligand>
        <name>sn-glycerol 3-phosphate</name>
        <dbReference type="ChEBI" id="CHEBI:57597"/>
    </ligand>
</feature>
<evidence type="ECO:0000256" key="13">
    <source>
        <dbReference type="ARBA" id="ARBA00080511"/>
    </source>
</evidence>
<evidence type="ECO:0000313" key="21">
    <source>
        <dbReference type="EMBL" id="MDQ2090347.1"/>
    </source>
</evidence>
<feature type="binding site" evidence="17">
    <location>
        <begin position="6"/>
        <end position="11"/>
    </location>
    <ligand>
        <name>NAD(+)</name>
        <dbReference type="ChEBI" id="CHEBI:57540"/>
    </ligand>
</feature>
<dbReference type="GO" id="GO:0046167">
    <property type="term" value="P:glycerol-3-phosphate biosynthetic process"/>
    <property type="evidence" value="ECO:0007669"/>
    <property type="project" value="UniProtKB-UniRule"/>
</dbReference>
<feature type="binding site" evidence="16">
    <location>
        <position position="102"/>
    </location>
    <ligand>
        <name>substrate</name>
    </ligand>
</feature>
<feature type="active site" description="Proton acceptor" evidence="14 15">
    <location>
        <position position="185"/>
    </location>
</feature>
<feature type="domain" description="Glycerol-3-phosphate dehydrogenase NAD-dependent N-terminal" evidence="19">
    <location>
        <begin position="2"/>
        <end position="153"/>
    </location>
</feature>
<dbReference type="InterPro" id="IPR011128">
    <property type="entry name" value="G3P_DH_NAD-dep_N"/>
</dbReference>
<dbReference type="Gene3D" id="3.40.50.720">
    <property type="entry name" value="NAD(P)-binding Rossmann-like Domain"/>
    <property type="match status" value="1"/>
</dbReference>
<evidence type="ECO:0000256" key="8">
    <source>
        <dbReference type="ARBA" id="ARBA00023209"/>
    </source>
</evidence>
<keyword evidence="5 14" id="KW-0560">Oxidoreductase</keyword>
<dbReference type="Pfam" id="PF07479">
    <property type="entry name" value="NAD_Gly3P_dh_C"/>
    <property type="match status" value="1"/>
</dbReference>
<dbReference type="GO" id="GO:0005829">
    <property type="term" value="C:cytosol"/>
    <property type="evidence" value="ECO:0007669"/>
    <property type="project" value="TreeGrafter"/>
</dbReference>
<dbReference type="FunFam" id="1.10.1040.10:FF:000001">
    <property type="entry name" value="Glycerol-3-phosphate dehydrogenase [NAD(P)+]"/>
    <property type="match status" value="1"/>
</dbReference>
<dbReference type="GO" id="GO:0047952">
    <property type="term" value="F:glycerol-3-phosphate dehydrogenase [NAD(P)+] activity"/>
    <property type="evidence" value="ECO:0007669"/>
    <property type="project" value="UniProtKB-UniRule"/>
</dbReference>
<comment type="catalytic activity">
    <reaction evidence="10">
        <text>sn-glycerol 3-phosphate + NADP(+) = dihydroxyacetone phosphate + NADPH + H(+)</text>
        <dbReference type="Rhea" id="RHEA:11096"/>
        <dbReference type="ChEBI" id="CHEBI:15378"/>
        <dbReference type="ChEBI" id="CHEBI:57597"/>
        <dbReference type="ChEBI" id="CHEBI:57642"/>
        <dbReference type="ChEBI" id="CHEBI:57783"/>
        <dbReference type="ChEBI" id="CHEBI:58349"/>
        <dbReference type="EC" id="1.1.1.94"/>
    </reaction>
    <physiologicalReaction direction="right-to-left" evidence="10">
        <dbReference type="Rhea" id="RHEA:11098"/>
    </physiologicalReaction>
</comment>
<dbReference type="GO" id="GO:0051287">
    <property type="term" value="F:NAD binding"/>
    <property type="evidence" value="ECO:0007669"/>
    <property type="project" value="InterPro"/>
</dbReference>
<dbReference type="Gene3D" id="1.10.1040.10">
    <property type="entry name" value="N-(1-d-carboxylethyl)-l-norvaline Dehydrogenase, domain 2"/>
    <property type="match status" value="1"/>
</dbReference>
<dbReference type="NCBIfam" id="NF000942">
    <property type="entry name" value="PRK00094.1-4"/>
    <property type="match status" value="1"/>
</dbReference>
<dbReference type="PROSITE" id="PS00957">
    <property type="entry name" value="NAD_G3PDH"/>
    <property type="match status" value="1"/>
</dbReference>
<feature type="binding site" evidence="17">
    <location>
        <position position="249"/>
    </location>
    <ligand>
        <name>NAD(+)</name>
        <dbReference type="ChEBI" id="CHEBI:57540"/>
    </ligand>
</feature>
<comment type="subcellular location">
    <subcellularLocation>
        <location evidence="14">Cytoplasm</location>
    </subcellularLocation>
</comment>
<evidence type="ECO:0000313" key="22">
    <source>
        <dbReference type="Proteomes" id="UP001226762"/>
    </source>
</evidence>
<evidence type="ECO:0000256" key="6">
    <source>
        <dbReference type="ARBA" id="ARBA00023027"/>
    </source>
</evidence>
<dbReference type="InterPro" id="IPR006109">
    <property type="entry name" value="G3P_DH_NAD-dep_C"/>
</dbReference>
<evidence type="ECO:0000259" key="20">
    <source>
        <dbReference type="Pfam" id="PF07479"/>
    </source>
</evidence>
<keyword evidence="22" id="KW-1185">Reference proteome</keyword>
<feature type="binding site" evidence="14">
    <location>
        <position position="102"/>
    </location>
    <ligand>
        <name>sn-glycerol 3-phosphate</name>
        <dbReference type="ChEBI" id="CHEBI:57597"/>
    </ligand>
</feature>
<dbReference type="InterPro" id="IPR006168">
    <property type="entry name" value="G3P_DH_NAD-dep"/>
</dbReference>
<dbReference type="GO" id="GO:0005975">
    <property type="term" value="P:carbohydrate metabolic process"/>
    <property type="evidence" value="ECO:0007669"/>
    <property type="project" value="InterPro"/>
</dbReference>
<comment type="caution">
    <text evidence="14">Lacks conserved residue(s) required for the propagation of feature annotation.</text>
</comment>
<dbReference type="GO" id="GO:0008654">
    <property type="term" value="P:phospholipid biosynthetic process"/>
    <property type="evidence" value="ECO:0007669"/>
    <property type="project" value="UniProtKB-KW"/>
</dbReference>
<dbReference type="PANTHER" id="PTHR11728">
    <property type="entry name" value="GLYCEROL-3-PHOSPHATE DEHYDROGENASE"/>
    <property type="match status" value="1"/>
</dbReference>
<dbReference type="SUPFAM" id="SSF48179">
    <property type="entry name" value="6-phosphogluconate dehydrogenase C-terminal domain-like"/>
    <property type="match status" value="1"/>
</dbReference>
<evidence type="ECO:0000256" key="16">
    <source>
        <dbReference type="PIRSR" id="PIRSR000114-2"/>
    </source>
</evidence>
<dbReference type="PANTHER" id="PTHR11728:SF1">
    <property type="entry name" value="GLYCEROL-3-PHOSPHATE DEHYDROGENASE [NAD(+)] 2, CHLOROPLASTIC"/>
    <property type="match status" value="1"/>
</dbReference>
<dbReference type="InterPro" id="IPR008927">
    <property type="entry name" value="6-PGluconate_DH-like_C_sf"/>
</dbReference>
<feature type="binding site" evidence="17">
    <location>
        <position position="134"/>
    </location>
    <ligand>
        <name>NAD(+)</name>
        <dbReference type="ChEBI" id="CHEBI:57540"/>
    </ligand>
</feature>
<proteinExistence type="inferred from homology"/>
<comment type="catalytic activity">
    <reaction evidence="14">
        <text>sn-glycerol 3-phosphate + NAD(+) = dihydroxyacetone phosphate + NADH + H(+)</text>
        <dbReference type="Rhea" id="RHEA:11092"/>
        <dbReference type="ChEBI" id="CHEBI:15378"/>
        <dbReference type="ChEBI" id="CHEBI:57540"/>
        <dbReference type="ChEBI" id="CHEBI:57597"/>
        <dbReference type="ChEBI" id="CHEBI:57642"/>
        <dbReference type="ChEBI" id="CHEBI:57945"/>
        <dbReference type="EC" id="1.1.1.94"/>
    </reaction>
</comment>
<name>A0AAE3WEP7_9RHOB</name>
<feature type="binding site" evidence="14">
    <location>
        <position position="238"/>
    </location>
    <ligand>
        <name>sn-glycerol 3-phosphate</name>
        <dbReference type="ChEBI" id="CHEBI:57597"/>
    </ligand>
</feature>
<keyword evidence="3 14" id="KW-0547">Nucleotide-binding</keyword>
<dbReference type="Proteomes" id="UP001226762">
    <property type="component" value="Unassembled WGS sequence"/>
</dbReference>
<dbReference type="HAMAP" id="MF_00394">
    <property type="entry name" value="NAD_Glyc3P_dehydrog"/>
    <property type="match status" value="1"/>
</dbReference>
<comment type="similarity">
    <text evidence="1 14 18">Belongs to the NAD-dependent glycerol-3-phosphate dehydrogenase family.</text>
</comment>
<evidence type="ECO:0000256" key="11">
    <source>
        <dbReference type="ARBA" id="ARBA00066687"/>
    </source>
</evidence>
<sequence length="320" mass="33653">MISVLGAGAFGTAVAVSLARNGGSVQLWAHDPAHVEALRQARENVLRLPGVPLPDNVEPIERLDDVPPEAVILLAVPMQTLRHLLQDNAEHFLARTLVACCKGMDLKTHVGPVQTISDCVPTAMPAILTGPSFAADIAHGLPTALTLACRDERVGKALQQSLTTPNLRIYRTTDTIGAELGGALKNVIAIACGVVIGARLGDSARAALMTRGYAEMQRMALRLGAKPETLAGLSGFGDLALTCTSEGSRNFRFGLSLGQGEPFDTDVTVEGAATARAALARARELGIEMPITGAVTALLDGQVDVRQAMDMLLSRPLKDE</sequence>
<feature type="binding site" evidence="14">
    <location>
        <position position="130"/>
    </location>
    <ligand>
        <name>sn-glycerol 3-phosphate</name>
        <dbReference type="ChEBI" id="CHEBI:57597"/>
    </ligand>
</feature>
<evidence type="ECO:0000256" key="3">
    <source>
        <dbReference type="ARBA" id="ARBA00022741"/>
    </source>
</evidence>
<reference evidence="21" key="1">
    <citation type="submission" date="2022-07" db="EMBL/GenBank/DDBJ databases">
        <authorList>
            <person name="Otstavnykh N."/>
            <person name="Isaeva M."/>
            <person name="Bystritskaya E."/>
        </authorList>
    </citation>
    <scope>NUCLEOTIDE SEQUENCE</scope>
    <source>
        <strain evidence="21">KCTC 52189</strain>
    </source>
</reference>
<feature type="binding site" evidence="14">
    <location>
        <position position="30"/>
    </location>
    <ligand>
        <name>NADPH</name>
        <dbReference type="ChEBI" id="CHEBI:57783"/>
    </ligand>
</feature>
<dbReference type="GO" id="GO:0006650">
    <property type="term" value="P:glycerophospholipid metabolic process"/>
    <property type="evidence" value="ECO:0007669"/>
    <property type="project" value="UniProtKB-UniRule"/>
</dbReference>
<dbReference type="FunFam" id="3.40.50.720:FF:000019">
    <property type="entry name" value="Glycerol-3-phosphate dehydrogenase [NAD(P)+]"/>
    <property type="match status" value="1"/>
</dbReference>
<evidence type="ECO:0000259" key="19">
    <source>
        <dbReference type="Pfam" id="PF01210"/>
    </source>
</evidence>
<organism evidence="21 22">
    <name type="scientific">Marimonas arenosa</name>
    <dbReference type="NCBI Taxonomy" id="1795305"/>
    <lineage>
        <taxon>Bacteria</taxon>
        <taxon>Pseudomonadati</taxon>
        <taxon>Pseudomonadota</taxon>
        <taxon>Alphaproteobacteria</taxon>
        <taxon>Rhodobacterales</taxon>
        <taxon>Paracoccaceae</taxon>
        <taxon>Marimonas</taxon>
    </lineage>
</organism>
<evidence type="ECO:0000256" key="10">
    <source>
        <dbReference type="ARBA" id="ARBA00052716"/>
    </source>
</evidence>
<feature type="binding site" evidence="16">
    <location>
        <begin position="249"/>
        <end position="250"/>
    </location>
    <ligand>
        <name>substrate</name>
    </ligand>
</feature>
<comment type="function">
    <text evidence="14">Catalyzes the reduction of the glycolytic intermediate dihydroxyacetone phosphate (DHAP) to sn-glycerol 3-phosphate (G3P), the key precursor for phospholipid synthesis.</text>
</comment>
<feature type="binding site" evidence="14">
    <location>
        <position position="10"/>
    </location>
    <ligand>
        <name>NADPH</name>
        <dbReference type="ChEBI" id="CHEBI:57783"/>
    </ligand>
</feature>
<reference evidence="21" key="2">
    <citation type="submission" date="2023-02" db="EMBL/GenBank/DDBJ databases">
        <title>'Rhodoalgimonas zhirmunskyi' gen. nov., isolated from a red alga.</title>
        <authorList>
            <person name="Nedashkovskaya O.I."/>
            <person name="Otstavnykh N.Y."/>
            <person name="Bystritskaya E.P."/>
            <person name="Balabanova L.A."/>
            <person name="Isaeva M.P."/>
        </authorList>
    </citation>
    <scope>NUCLEOTIDE SEQUENCE</scope>
    <source>
        <strain evidence="21">KCTC 52189</strain>
    </source>
</reference>
<evidence type="ECO:0000256" key="2">
    <source>
        <dbReference type="ARBA" id="ARBA00022516"/>
    </source>
</evidence>
<accession>A0AAE3WEP7</accession>
<dbReference type="InterPro" id="IPR013328">
    <property type="entry name" value="6PGD_dom2"/>
</dbReference>
<keyword evidence="6 14" id="KW-0520">NAD</keyword>
<feature type="binding site" evidence="14">
    <location>
        <position position="250"/>
    </location>
    <ligand>
        <name>sn-glycerol 3-phosphate</name>
        <dbReference type="ChEBI" id="CHEBI:57597"/>
    </ligand>
</feature>
<evidence type="ECO:0000256" key="5">
    <source>
        <dbReference type="ARBA" id="ARBA00023002"/>
    </source>
</evidence>
<feature type="binding site" evidence="14">
    <location>
        <position position="249"/>
    </location>
    <ligand>
        <name>NADPH</name>
        <dbReference type="ChEBI" id="CHEBI:57783"/>
    </ligand>
</feature>
<dbReference type="AlphaFoldDB" id="A0AAE3WEP7"/>
<feature type="binding site" evidence="14">
    <location>
        <position position="185"/>
    </location>
    <ligand>
        <name>sn-glycerol 3-phosphate</name>
        <dbReference type="ChEBI" id="CHEBI:57597"/>
    </ligand>
</feature>
<dbReference type="NCBIfam" id="NF000940">
    <property type="entry name" value="PRK00094.1-2"/>
    <property type="match status" value="1"/>
</dbReference>
<dbReference type="GO" id="GO:0046168">
    <property type="term" value="P:glycerol-3-phosphate catabolic process"/>
    <property type="evidence" value="ECO:0007669"/>
    <property type="project" value="InterPro"/>
</dbReference>
<evidence type="ECO:0000256" key="7">
    <source>
        <dbReference type="ARBA" id="ARBA00023098"/>
    </source>
</evidence>
<gene>
    <name evidence="14" type="primary">gpsA</name>
    <name evidence="21" type="ORF">NO357_10605</name>
</gene>
<dbReference type="SUPFAM" id="SSF51735">
    <property type="entry name" value="NAD(P)-binding Rossmann-fold domains"/>
    <property type="match status" value="1"/>
</dbReference>
<dbReference type="Pfam" id="PF01210">
    <property type="entry name" value="NAD_Gly3P_dh_N"/>
    <property type="match status" value="1"/>
</dbReference>